<gene>
    <name evidence="3" type="ORF">BD626DRAFT_563493</name>
</gene>
<dbReference type="OrthoDB" id="5346979at2759"/>
<evidence type="ECO:0000256" key="2">
    <source>
        <dbReference type="SAM" id="Phobius"/>
    </source>
</evidence>
<evidence type="ECO:0008006" key="5">
    <source>
        <dbReference type="Google" id="ProtNLM"/>
    </source>
</evidence>
<keyword evidence="2" id="KW-1133">Transmembrane helix</keyword>
<proteinExistence type="predicted"/>
<organism evidence="3 4">
    <name type="scientific">Schizophyllum amplum</name>
    <dbReference type="NCBI Taxonomy" id="97359"/>
    <lineage>
        <taxon>Eukaryota</taxon>
        <taxon>Fungi</taxon>
        <taxon>Dikarya</taxon>
        <taxon>Basidiomycota</taxon>
        <taxon>Agaricomycotina</taxon>
        <taxon>Agaricomycetes</taxon>
        <taxon>Agaricomycetidae</taxon>
        <taxon>Agaricales</taxon>
        <taxon>Schizophyllaceae</taxon>
        <taxon>Schizophyllum</taxon>
    </lineage>
</organism>
<evidence type="ECO:0000313" key="4">
    <source>
        <dbReference type="Proteomes" id="UP000320762"/>
    </source>
</evidence>
<name>A0A550CYA6_9AGAR</name>
<dbReference type="EMBL" id="VDMD01000001">
    <property type="protein sequence ID" value="TRM69771.1"/>
    <property type="molecule type" value="Genomic_DNA"/>
</dbReference>
<comment type="caution">
    <text evidence="3">The sequence shown here is derived from an EMBL/GenBank/DDBJ whole genome shotgun (WGS) entry which is preliminary data.</text>
</comment>
<accession>A0A550CYA6</accession>
<feature type="region of interest" description="Disordered" evidence="1">
    <location>
        <begin position="253"/>
        <end position="275"/>
    </location>
</feature>
<feature type="transmembrane region" description="Helical" evidence="2">
    <location>
        <begin position="28"/>
        <end position="49"/>
    </location>
</feature>
<reference evidence="3 4" key="1">
    <citation type="journal article" date="2019" name="New Phytol.">
        <title>Comparative genomics reveals unique wood-decay strategies and fruiting body development in the Schizophyllaceae.</title>
        <authorList>
            <person name="Almasi E."/>
            <person name="Sahu N."/>
            <person name="Krizsan K."/>
            <person name="Balint B."/>
            <person name="Kovacs G.M."/>
            <person name="Kiss B."/>
            <person name="Cseklye J."/>
            <person name="Drula E."/>
            <person name="Henrissat B."/>
            <person name="Nagy I."/>
            <person name="Chovatia M."/>
            <person name="Adam C."/>
            <person name="LaButti K."/>
            <person name="Lipzen A."/>
            <person name="Riley R."/>
            <person name="Grigoriev I.V."/>
            <person name="Nagy L.G."/>
        </authorList>
    </citation>
    <scope>NUCLEOTIDE SEQUENCE [LARGE SCALE GENOMIC DNA]</scope>
    <source>
        <strain evidence="3 4">NL-1724</strain>
    </source>
</reference>
<evidence type="ECO:0000256" key="1">
    <source>
        <dbReference type="SAM" id="MobiDB-lite"/>
    </source>
</evidence>
<dbReference type="AlphaFoldDB" id="A0A550CYA6"/>
<feature type="compositionally biased region" description="Basic and acidic residues" evidence="1">
    <location>
        <begin position="253"/>
        <end position="269"/>
    </location>
</feature>
<sequence length="275" mass="30052">MSSLPESSAPLHPDAQPLPARESKRVPLWLPVSLVAFSAVAIATPLLFIRWQRRAALAESLNKIPVSAASQLANAPTTVPAAKLASGLGAFLHEHKATDGAAAPASLDATARPLPTSFRSHHDPFDDEDDVTSPPPPPDDNFNAGLYTAKAFGIATALVVTGAFATVEGVKYYLDVDDTRQFGRRMRLMILEKMPMLTSKIHRTPDDPLPDGPASSPVQEDQNWNWDDAETRLRRAFETGGFASWAETVAKEVETEDRIQRRKHQETLERLQSSV</sequence>
<keyword evidence="4" id="KW-1185">Reference proteome</keyword>
<evidence type="ECO:0000313" key="3">
    <source>
        <dbReference type="EMBL" id="TRM69771.1"/>
    </source>
</evidence>
<feature type="region of interest" description="Disordered" evidence="1">
    <location>
        <begin position="112"/>
        <end position="141"/>
    </location>
</feature>
<dbReference type="Proteomes" id="UP000320762">
    <property type="component" value="Unassembled WGS sequence"/>
</dbReference>
<keyword evidence="2" id="KW-0812">Transmembrane</keyword>
<keyword evidence="2" id="KW-0472">Membrane</keyword>
<protein>
    <recommendedName>
        <fullName evidence="5">Transmembrane protein</fullName>
    </recommendedName>
</protein>